<dbReference type="SUPFAM" id="SSF52540">
    <property type="entry name" value="P-loop containing nucleoside triphosphate hydrolases"/>
    <property type="match status" value="1"/>
</dbReference>
<dbReference type="RefSeq" id="WP_179833848.1">
    <property type="nucleotide sequence ID" value="NZ_BMRD01000001.1"/>
</dbReference>
<protein>
    <submittedName>
        <fullName evidence="1">Energy-coupling factor transporter ATP-binding protein EcfA2</fullName>
    </submittedName>
</protein>
<dbReference type="GO" id="GO:0005524">
    <property type="term" value="F:ATP binding"/>
    <property type="evidence" value="ECO:0007669"/>
    <property type="project" value="UniProtKB-KW"/>
</dbReference>
<keyword evidence="1" id="KW-0067">ATP-binding</keyword>
<proteinExistence type="predicted"/>
<dbReference type="InterPro" id="IPR027417">
    <property type="entry name" value="P-loop_NTPase"/>
</dbReference>
<dbReference type="Gene3D" id="3.40.50.300">
    <property type="entry name" value="P-loop containing nucleotide triphosphate hydrolases"/>
    <property type="match status" value="1"/>
</dbReference>
<comment type="caution">
    <text evidence="1">The sequence shown here is derived from an EMBL/GenBank/DDBJ whole genome shotgun (WGS) entry which is preliminary data.</text>
</comment>
<dbReference type="EMBL" id="JACCBT010000001">
    <property type="protein sequence ID" value="NYE12663.1"/>
    <property type="molecule type" value="Genomic_DNA"/>
</dbReference>
<name>A0A7Y9G9X9_9ACTN</name>
<reference evidence="1 2" key="1">
    <citation type="submission" date="2020-07" db="EMBL/GenBank/DDBJ databases">
        <title>Sequencing the genomes of 1000 actinobacteria strains.</title>
        <authorList>
            <person name="Klenk H.-P."/>
        </authorList>
    </citation>
    <scope>NUCLEOTIDE SEQUENCE [LARGE SCALE GENOMIC DNA]</scope>
    <source>
        <strain evidence="1 2">DSM 43461</strain>
    </source>
</reference>
<dbReference type="Proteomes" id="UP000591272">
    <property type="component" value="Unassembled WGS sequence"/>
</dbReference>
<dbReference type="AlphaFoldDB" id="A0A7Y9G9X9"/>
<gene>
    <name evidence="1" type="ORF">BJ999_002959</name>
</gene>
<evidence type="ECO:0000313" key="2">
    <source>
        <dbReference type="Proteomes" id="UP000591272"/>
    </source>
</evidence>
<accession>A0A7Y9G9X9</accession>
<keyword evidence="1" id="KW-0547">Nucleotide-binding</keyword>
<keyword evidence="2" id="KW-1185">Reference proteome</keyword>
<organism evidence="1 2">
    <name type="scientific">Actinomadura citrea</name>
    <dbReference type="NCBI Taxonomy" id="46158"/>
    <lineage>
        <taxon>Bacteria</taxon>
        <taxon>Bacillati</taxon>
        <taxon>Actinomycetota</taxon>
        <taxon>Actinomycetes</taxon>
        <taxon>Streptosporangiales</taxon>
        <taxon>Thermomonosporaceae</taxon>
        <taxon>Actinomadura</taxon>
    </lineage>
</organism>
<sequence length="221" mass="24014">MPQSAASYPGGARSSVTYPALAARLLALPPSCGPVRIVAVDGPSGAGKSTFAGHLAEVLVGAPVVRSDDFRVPWDADPLTWWRPLRQAVLGPLRDGRPVVLRRYDWHHDRYGPEESVPPAPVLIIEGVGSAWAKAPAAYRIWIDAPYDLRRARALDRDGPEYAGAWEDWAVREQAHFTADATVDRCDLLVDGTTFTPYRFRVLPGTPADRSPGPRGNGGWA</sequence>
<evidence type="ECO:0000313" key="1">
    <source>
        <dbReference type="EMBL" id="NYE12663.1"/>
    </source>
</evidence>